<keyword evidence="2" id="KW-1185">Reference proteome</keyword>
<dbReference type="InterPro" id="IPR015315">
    <property type="entry name" value="DUF1963"/>
</dbReference>
<reference evidence="1 2" key="1">
    <citation type="submission" date="2021-05" db="EMBL/GenBank/DDBJ databases">
        <title>Culturable bacteria isolated from Daya Bay.</title>
        <authorList>
            <person name="Zheng W."/>
            <person name="Yu S."/>
            <person name="Huang Y."/>
        </authorList>
    </citation>
    <scope>NUCLEOTIDE SEQUENCE [LARGE SCALE GENOMIC DNA]</scope>
    <source>
        <strain evidence="1 2">DP4N28-5</strain>
    </source>
</reference>
<evidence type="ECO:0000313" key="1">
    <source>
        <dbReference type="EMBL" id="MBV7378860.1"/>
    </source>
</evidence>
<proteinExistence type="predicted"/>
<dbReference type="RefSeq" id="WP_218392034.1">
    <property type="nucleotide sequence ID" value="NZ_JAHUZE010000002.1"/>
</dbReference>
<dbReference type="Proteomes" id="UP000756530">
    <property type="component" value="Unassembled WGS sequence"/>
</dbReference>
<comment type="caution">
    <text evidence="1">The sequence shown here is derived from an EMBL/GenBank/DDBJ whole genome shotgun (WGS) entry which is preliminary data.</text>
</comment>
<protein>
    <submittedName>
        <fullName evidence="1">DUF1963 domain-containing protein</fullName>
    </submittedName>
</protein>
<accession>A0ABS6T102</accession>
<sequence>MPLFEDHEALIRSLSAAGLARQAEMVAATALPCICFDREQVPDDDAALRTSRMGGWPALPSGMDWPMRARPADADGIISDLRRAHEHTIRSLTGADYDDMPASFWEGMDPDVEETLRAGQPPSVIESVRQDQAAEIDALDGAFPLAFVAQIDLDALSGMEGFDPALPVSGLLSIFIDTTHWAGGAQIHHFALSENLQRATPPDRLRSYINTRWPDIAIYEADQCERLLPRNAVSVPYHWAEPRHEEVSDWIRDPSEELTGAPYTGRSGTFGDMLGGWPEVIQDSPEYDLDPALRTTGLTPGKVSWRQVFSCAGEGFLGTRTQYLAGDGQTYFMVPEDGFTAQDYRGVQQLYQQT</sequence>
<name>A0ABS6T102_9RHOB</name>
<dbReference type="Pfam" id="PF09234">
    <property type="entry name" value="DUF1963"/>
    <property type="match status" value="1"/>
</dbReference>
<gene>
    <name evidence="1" type="ORF">KJP28_07960</name>
</gene>
<evidence type="ECO:0000313" key="2">
    <source>
        <dbReference type="Proteomes" id="UP000756530"/>
    </source>
</evidence>
<organism evidence="1 2">
    <name type="scientific">Maritimibacter dapengensis</name>
    <dbReference type="NCBI Taxonomy" id="2836868"/>
    <lineage>
        <taxon>Bacteria</taxon>
        <taxon>Pseudomonadati</taxon>
        <taxon>Pseudomonadota</taxon>
        <taxon>Alphaproteobacteria</taxon>
        <taxon>Rhodobacterales</taxon>
        <taxon>Roseobacteraceae</taxon>
        <taxon>Maritimibacter</taxon>
    </lineage>
</organism>
<dbReference type="EMBL" id="JAHUZE010000002">
    <property type="protein sequence ID" value="MBV7378860.1"/>
    <property type="molecule type" value="Genomic_DNA"/>
</dbReference>